<dbReference type="PANTHER" id="PTHR42847:SF4">
    <property type="entry name" value="ALKANESULFONATE MONOOXYGENASE-RELATED"/>
    <property type="match status" value="1"/>
</dbReference>
<evidence type="ECO:0000313" key="7">
    <source>
        <dbReference type="Proteomes" id="UP001500928"/>
    </source>
</evidence>
<dbReference type="SUPFAM" id="SSF51679">
    <property type="entry name" value="Bacterial luciferase-like"/>
    <property type="match status" value="1"/>
</dbReference>
<dbReference type="RefSeq" id="WP_345421319.1">
    <property type="nucleotide sequence ID" value="NZ_BAABHO010000048.1"/>
</dbReference>
<evidence type="ECO:0000256" key="4">
    <source>
        <dbReference type="ARBA" id="ARBA00023033"/>
    </source>
</evidence>
<dbReference type="PANTHER" id="PTHR42847">
    <property type="entry name" value="ALKANESULFONATE MONOOXYGENASE"/>
    <property type="match status" value="1"/>
</dbReference>
<protein>
    <submittedName>
        <fullName evidence="6">LLM class flavin-dependent oxidoreductase</fullName>
    </submittedName>
</protein>
<evidence type="ECO:0000313" key="6">
    <source>
        <dbReference type="EMBL" id="GAA4804414.1"/>
    </source>
</evidence>
<gene>
    <name evidence="6" type="ORF">GCM10023200_47140</name>
</gene>
<dbReference type="Gene3D" id="3.20.20.30">
    <property type="entry name" value="Luciferase-like domain"/>
    <property type="match status" value="1"/>
</dbReference>
<dbReference type="Proteomes" id="UP001500928">
    <property type="component" value="Unassembled WGS sequence"/>
</dbReference>
<reference evidence="7" key="1">
    <citation type="journal article" date="2019" name="Int. J. Syst. Evol. Microbiol.">
        <title>The Global Catalogue of Microorganisms (GCM) 10K type strain sequencing project: providing services to taxonomists for standard genome sequencing and annotation.</title>
        <authorList>
            <consortium name="The Broad Institute Genomics Platform"/>
            <consortium name="The Broad Institute Genome Sequencing Center for Infectious Disease"/>
            <person name="Wu L."/>
            <person name="Ma J."/>
        </authorList>
    </citation>
    <scope>NUCLEOTIDE SEQUENCE [LARGE SCALE GENOMIC DNA]</scope>
    <source>
        <strain evidence="7">JCM 17979</strain>
    </source>
</reference>
<dbReference type="Pfam" id="PF00296">
    <property type="entry name" value="Bac_luciferase"/>
    <property type="match status" value="1"/>
</dbReference>
<dbReference type="EMBL" id="BAABHO010000048">
    <property type="protein sequence ID" value="GAA4804414.1"/>
    <property type="molecule type" value="Genomic_DNA"/>
</dbReference>
<keyword evidence="7" id="KW-1185">Reference proteome</keyword>
<dbReference type="InterPro" id="IPR036661">
    <property type="entry name" value="Luciferase-like_sf"/>
</dbReference>
<keyword evidence="1" id="KW-0285">Flavoprotein</keyword>
<accession>A0ABP9C4H0</accession>
<organism evidence="6 7">
    <name type="scientific">Actinomycetospora chlora</name>
    <dbReference type="NCBI Taxonomy" id="663608"/>
    <lineage>
        <taxon>Bacteria</taxon>
        <taxon>Bacillati</taxon>
        <taxon>Actinomycetota</taxon>
        <taxon>Actinomycetes</taxon>
        <taxon>Pseudonocardiales</taxon>
        <taxon>Pseudonocardiaceae</taxon>
        <taxon>Actinomycetospora</taxon>
    </lineage>
</organism>
<dbReference type="InterPro" id="IPR011251">
    <property type="entry name" value="Luciferase-like_dom"/>
</dbReference>
<proteinExistence type="predicted"/>
<keyword evidence="3" id="KW-0560">Oxidoreductase</keyword>
<evidence type="ECO:0000256" key="1">
    <source>
        <dbReference type="ARBA" id="ARBA00022630"/>
    </source>
</evidence>
<feature type="domain" description="Luciferase-like" evidence="5">
    <location>
        <begin position="49"/>
        <end position="347"/>
    </location>
</feature>
<dbReference type="CDD" id="cd01094">
    <property type="entry name" value="Alkanesulfonate_monoxygenase"/>
    <property type="match status" value="1"/>
</dbReference>
<keyword evidence="2" id="KW-0288">FMN</keyword>
<evidence type="ECO:0000259" key="5">
    <source>
        <dbReference type="Pfam" id="PF00296"/>
    </source>
</evidence>
<keyword evidence="4" id="KW-0503">Monooxygenase</keyword>
<name>A0ABP9C4H0_9PSEU</name>
<comment type="caution">
    <text evidence="6">The sequence shown here is derived from an EMBL/GenBank/DDBJ whole genome shotgun (WGS) entry which is preliminary data.</text>
</comment>
<evidence type="ECO:0000256" key="3">
    <source>
        <dbReference type="ARBA" id="ARBA00023002"/>
    </source>
</evidence>
<dbReference type="InterPro" id="IPR050172">
    <property type="entry name" value="SsuD_RutA_monooxygenase"/>
</dbReference>
<sequence length="387" mass="42366">MSNHAPADERRDRRGTNALFSANPLKLGLFGPNCDRGCAMTLSDDVPLLTWDYTKKIAQLADEAGFEALVPVARWKQIGDNGFNGRNFDTYTWAAGLASVTERITLVTTAHVQASHPAVAAKQVATIDHISGGRTCLNIVNGWFEPEFTMLGGSFLPHDQRYRYTSEWFELLERFWLDEDDFDFRGEFFTVEGGYSQPKPVQLPRPAIMNAGGSKTGRDFVARYADSGYALLAGYDLASTRALVEERRAEAAAYGREVDTWTTAYVIQRDTAEEAEAYRQKVFVDEVDESAGQAAAHYLGLNSSAMAPDQWEEFKLHLRAGYGGYPLVGTAEQIAESLIGLSQAGVTGVSLSFVDFVSGLDRFVAEVMPLLESAGVRTPVAALSAVS</sequence>
<evidence type="ECO:0000256" key="2">
    <source>
        <dbReference type="ARBA" id="ARBA00022643"/>
    </source>
</evidence>